<dbReference type="RefSeq" id="WP_023790899.1">
    <property type="nucleotide sequence ID" value="NC_023003.1"/>
</dbReference>
<name>V6DGS7_9BACT</name>
<dbReference type="HOGENOM" id="CLU_2895549_0_0_7"/>
<feature type="compositionally biased region" description="Polar residues" evidence="1">
    <location>
        <begin position="8"/>
        <end position="20"/>
    </location>
</feature>
<evidence type="ECO:0000313" key="3">
    <source>
        <dbReference type="Proteomes" id="UP000018769"/>
    </source>
</evidence>
<gene>
    <name evidence="2" type="ORF">BABL1_gene_822</name>
</gene>
<sequence>MKKKKINKNSNTPENISQKNQNILDNALLYQTKDYDIEDNDVQYGRNHDEREFVHETRHKKS</sequence>
<keyword evidence="3" id="KW-1185">Reference proteome</keyword>
<dbReference type="EMBL" id="HG793133">
    <property type="protein sequence ID" value="CDK30128.1"/>
    <property type="molecule type" value="Genomic_DNA"/>
</dbReference>
<feature type="region of interest" description="Disordered" evidence="1">
    <location>
        <begin position="1"/>
        <end position="20"/>
    </location>
</feature>
<reference evidence="2 3" key="1">
    <citation type="journal article" date="2015" name="Biol. Direct">
        <title>Babela massiliensis, a representative of a widespread bacterial phylum with unusual adaptations to parasitism in amoebae.</title>
        <authorList>
            <person name="Pagnier I."/>
            <person name="Yutin N."/>
            <person name="Croce O."/>
            <person name="Makarova K.S."/>
            <person name="Wolf Y.I."/>
            <person name="Benamar S."/>
            <person name="Raoult D."/>
            <person name="Koonin E.V."/>
            <person name="La Scola B."/>
        </authorList>
    </citation>
    <scope>NUCLEOTIDE SEQUENCE [LARGE SCALE GENOMIC DNA]</scope>
    <source>
        <strain evidence="3">BABL1</strain>
    </source>
</reference>
<accession>V6DGS7</accession>
<protein>
    <submittedName>
        <fullName evidence="2">Uncharacterized protein</fullName>
    </submittedName>
</protein>
<organism evidence="2 3">
    <name type="scientific">Candidatus Babela massiliensis</name>
    <dbReference type="NCBI Taxonomy" id="673862"/>
    <lineage>
        <taxon>Bacteria</taxon>
        <taxon>Candidatus Babelota</taxon>
        <taxon>Candidatus Babeliae</taxon>
        <taxon>Candidatus Babeliales</taxon>
        <taxon>Candidatus Babeliaceae</taxon>
        <taxon>Candidatus Babela</taxon>
    </lineage>
</organism>
<evidence type="ECO:0000256" key="1">
    <source>
        <dbReference type="SAM" id="MobiDB-lite"/>
    </source>
</evidence>
<dbReference type="AlphaFoldDB" id="V6DGS7"/>
<dbReference type="KEGG" id="dpb:BABL1_gene_822"/>
<dbReference type="Proteomes" id="UP000018769">
    <property type="component" value="Chromosome I"/>
</dbReference>
<proteinExistence type="predicted"/>
<evidence type="ECO:0000313" key="2">
    <source>
        <dbReference type="EMBL" id="CDK30128.1"/>
    </source>
</evidence>